<reference evidence="2 3" key="1">
    <citation type="submission" date="2024-10" db="EMBL/GenBank/DDBJ databases">
        <authorList>
            <person name="Yibar A."/>
            <person name="Saticioglu I.B."/>
            <person name="Duman M."/>
            <person name="Ajmi N."/>
            <person name="Gurler F."/>
            <person name="Ay H."/>
            <person name="Onuk E."/>
            <person name="Guler S."/>
            <person name="Romalde J.L."/>
        </authorList>
    </citation>
    <scope>NUCLEOTIDE SEQUENCE [LARGE SCALE GENOMIC DNA]</scope>
    <source>
        <strain evidence="2 3">1-TCBS-B</strain>
    </source>
</reference>
<keyword evidence="2" id="KW-0675">Receptor</keyword>
<evidence type="ECO:0000259" key="1">
    <source>
        <dbReference type="Pfam" id="PF13676"/>
    </source>
</evidence>
<gene>
    <name evidence="2" type="ORF">ACGRH2_16200</name>
</gene>
<evidence type="ECO:0000313" key="2">
    <source>
        <dbReference type="EMBL" id="MFH0261949.1"/>
    </source>
</evidence>
<name>A0ABW7IJZ1_9VIBR</name>
<dbReference type="RefSeq" id="WP_394629535.1">
    <property type="nucleotide sequence ID" value="NZ_JBIHSF010000008.1"/>
</dbReference>
<evidence type="ECO:0000313" key="3">
    <source>
        <dbReference type="Proteomes" id="UP001607125"/>
    </source>
</evidence>
<sequence>MALLSKSDLIKRYNTRQSYLLEDSAEMNYAKNKIVEHANSFSMYETYDVFLSHSFNDARIVEQIKVMLEKQGQRVYVDWIEDVHLDRGKVTFETAAVLRERMNRCSSLIYLTSQSAESSLWMPWELGYMDARTGKVAVAPILEDDESFEGREYLGLYPYFDLTNDSFYIHRNISEWVNFKGWMNGEQPKSHIS</sequence>
<protein>
    <submittedName>
        <fullName evidence="2">Toll/interleukin-1 receptor domain-containing protein</fullName>
    </submittedName>
</protein>
<dbReference type="InterPro" id="IPR000157">
    <property type="entry name" value="TIR_dom"/>
</dbReference>
<organism evidence="2 3">
    <name type="scientific">Vibrio barjaei</name>
    <dbReference type="NCBI Taxonomy" id="1676683"/>
    <lineage>
        <taxon>Bacteria</taxon>
        <taxon>Pseudomonadati</taxon>
        <taxon>Pseudomonadota</taxon>
        <taxon>Gammaproteobacteria</taxon>
        <taxon>Vibrionales</taxon>
        <taxon>Vibrionaceae</taxon>
        <taxon>Vibrio</taxon>
    </lineage>
</organism>
<proteinExistence type="predicted"/>
<dbReference type="Proteomes" id="UP001607125">
    <property type="component" value="Unassembled WGS sequence"/>
</dbReference>
<dbReference type="Gene3D" id="3.40.50.10140">
    <property type="entry name" value="Toll/interleukin-1 receptor homology (TIR) domain"/>
    <property type="match status" value="1"/>
</dbReference>
<accession>A0ABW7IJZ1</accession>
<dbReference type="SUPFAM" id="SSF52200">
    <property type="entry name" value="Toll/Interleukin receptor TIR domain"/>
    <property type="match status" value="1"/>
</dbReference>
<dbReference type="EMBL" id="JBIHSF010000008">
    <property type="protein sequence ID" value="MFH0261949.1"/>
    <property type="molecule type" value="Genomic_DNA"/>
</dbReference>
<feature type="domain" description="TIR" evidence="1">
    <location>
        <begin position="49"/>
        <end position="165"/>
    </location>
</feature>
<dbReference type="Pfam" id="PF13676">
    <property type="entry name" value="TIR_2"/>
    <property type="match status" value="1"/>
</dbReference>
<comment type="caution">
    <text evidence="2">The sequence shown here is derived from an EMBL/GenBank/DDBJ whole genome shotgun (WGS) entry which is preliminary data.</text>
</comment>
<dbReference type="InterPro" id="IPR035897">
    <property type="entry name" value="Toll_tir_struct_dom_sf"/>
</dbReference>
<keyword evidence="3" id="KW-1185">Reference proteome</keyword>